<protein>
    <submittedName>
        <fullName evidence="1">Chitin bind 4 domain containing protein, putative</fullName>
    </submittedName>
</protein>
<sequence length="338" mass="38985">MAVDKIPLDTLKECLEFLQWLHDGEGKKMQDLVATELVKRYGNYYNRILFTGKLPHAVSEFLGHVSTFYKKLCKTPTPGSYVDPKAKDVTDALLECVPKLFAALYFLLYNVDYRFDAVGGAKWKYNCPGWESTWVRFFWDKYWGGELQDYLRASLSDNYGGLIPGGFGREEVTYGYAYDSSYGYPYGKDMIPDLTKILDKKEDQIFRDVFFTTVISTTAGTEPVNTANVLALVRTFCDIVAEEEKKQNGEKFKTHLQFQDKCIDWQELKAHCSKLQDQFGKIFKKEAFSYTGQARSVDELNTEKFARETARWFRNNLQKVQQNVKHIKKGSQSTTLDI</sequence>
<dbReference type="VEuPathDB" id="PiroplasmaDB:BOVATA_024780"/>
<keyword evidence="2" id="KW-1185">Reference proteome</keyword>
<dbReference type="GeneID" id="39874755"/>
<reference evidence="1 2" key="1">
    <citation type="journal article" date="2017" name="BMC Genomics">
        <title>Whole-genome assembly of Babesia ovata and comparative genomics between closely related pathogens.</title>
        <authorList>
            <person name="Yamagishi J."/>
            <person name="Asada M."/>
            <person name="Hakimi H."/>
            <person name="Tanaka T.Q."/>
            <person name="Sugimoto C."/>
            <person name="Kawazu S."/>
        </authorList>
    </citation>
    <scope>NUCLEOTIDE SEQUENCE [LARGE SCALE GENOMIC DNA]</scope>
    <source>
        <strain evidence="1 2">Miyake</strain>
    </source>
</reference>
<organism evidence="1 2">
    <name type="scientific">Babesia ovata</name>
    <dbReference type="NCBI Taxonomy" id="189622"/>
    <lineage>
        <taxon>Eukaryota</taxon>
        <taxon>Sar</taxon>
        <taxon>Alveolata</taxon>
        <taxon>Apicomplexa</taxon>
        <taxon>Aconoidasida</taxon>
        <taxon>Piroplasmida</taxon>
        <taxon>Babesiidae</taxon>
        <taxon>Babesia</taxon>
    </lineage>
</organism>
<dbReference type="RefSeq" id="XP_028867228.1">
    <property type="nucleotide sequence ID" value="XM_029011395.1"/>
</dbReference>
<accession>A0A2H6KDB6</accession>
<name>A0A2H6KDB6_9APIC</name>
<evidence type="ECO:0000313" key="2">
    <source>
        <dbReference type="Proteomes" id="UP000236319"/>
    </source>
</evidence>
<gene>
    <name evidence="1" type="ORF">BOVATA_024780</name>
</gene>
<dbReference type="OrthoDB" id="367004at2759"/>
<comment type="caution">
    <text evidence="1">The sequence shown here is derived from an EMBL/GenBank/DDBJ whole genome shotgun (WGS) entry which is preliminary data.</text>
</comment>
<evidence type="ECO:0000313" key="1">
    <source>
        <dbReference type="EMBL" id="GBE60985.1"/>
    </source>
</evidence>
<dbReference type="AlphaFoldDB" id="A0A2H6KDB6"/>
<proteinExistence type="predicted"/>
<dbReference type="Proteomes" id="UP000236319">
    <property type="component" value="Unassembled WGS sequence"/>
</dbReference>
<dbReference type="EMBL" id="BDSA01000002">
    <property type="protein sequence ID" value="GBE60985.1"/>
    <property type="molecule type" value="Genomic_DNA"/>
</dbReference>